<dbReference type="Proteomes" id="UP000199614">
    <property type="component" value="Unassembled WGS sequence"/>
</dbReference>
<dbReference type="EMBL" id="FOUY01000009">
    <property type="protein sequence ID" value="SFN18109.1"/>
    <property type="molecule type" value="Genomic_DNA"/>
</dbReference>
<dbReference type="GO" id="GO:0061522">
    <property type="term" value="F:1,4-dihydroxy-2-naphthoyl-CoA thioesterase activity"/>
    <property type="evidence" value="ECO:0007669"/>
    <property type="project" value="TreeGrafter"/>
</dbReference>
<gene>
    <name evidence="3" type="ORF">SAMN05216207_1009158</name>
</gene>
<evidence type="ECO:0000313" key="3">
    <source>
        <dbReference type="EMBL" id="SFN18109.1"/>
    </source>
</evidence>
<dbReference type="PANTHER" id="PTHR43240">
    <property type="entry name" value="1,4-DIHYDROXY-2-NAPHTHOYL-COA THIOESTERASE 1"/>
    <property type="match status" value="1"/>
</dbReference>
<dbReference type="GO" id="GO:0005829">
    <property type="term" value="C:cytosol"/>
    <property type="evidence" value="ECO:0007669"/>
    <property type="project" value="TreeGrafter"/>
</dbReference>
<name>A0A1I4WYQ4_PSUAM</name>
<proteinExistence type="predicted"/>
<evidence type="ECO:0000313" key="4">
    <source>
        <dbReference type="Proteomes" id="UP000199614"/>
    </source>
</evidence>
<dbReference type="PANTHER" id="PTHR43240:SF8">
    <property type="entry name" value="PHENYLACETIC ACID DEGRADATION-RELATED PROTEIN"/>
    <property type="match status" value="1"/>
</dbReference>
<accession>A0A1I4WYQ4</accession>
<evidence type="ECO:0000259" key="2">
    <source>
        <dbReference type="Pfam" id="PF03061"/>
    </source>
</evidence>
<evidence type="ECO:0000256" key="1">
    <source>
        <dbReference type="ARBA" id="ARBA00022801"/>
    </source>
</evidence>
<dbReference type="STRING" id="260086.SAMN05216207_1009158"/>
<dbReference type="AlphaFoldDB" id="A0A1I4WYQ4"/>
<dbReference type="NCBIfam" id="TIGR00369">
    <property type="entry name" value="unchar_dom_1"/>
    <property type="match status" value="1"/>
</dbReference>
<dbReference type="InterPro" id="IPR006683">
    <property type="entry name" value="Thioestr_dom"/>
</dbReference>
<keyword evidence="4" id="KW-1185">Reference proteome</keyword>
<dbReference type="InterPro" id="IPR003736">
    <property type="entry name" value="PAAI_dom"/>
</dbReference>
<dbReference type="Pfam" id="PF03061">
    <property type="entry name" value="4HBT"/>
    <property type="match status" value="1"/>
</dbReference>
<keyword evidence="1" id="KW-0378">Hydrolase</keyword>
<dbReference type="InterPro" id="IPR029069">
    <property type="entry name" value="HotDog_dom_sf"/>
</dbReference>
<feature type="domain" description="Thioesterase" evidence="2">
    <location>
        <begin position="45"/>
        <end position="120"/>
    </location>
</feature>
<protein>
    <submittedName>
        <fullName evidence="3">Uncharacterized domain 1-containing protein</fullName>
    </submittedName>
</protein>
<dbReference type="SUPFAM" id="SSF54637">
    <property type="entry name" value="Thioesterase/thiol ester dehydrase-isomerase"/>
    <property type="match status" value="1"/>
</dbReference>
<organism evidence="3 4">
    <name type="scientific">Pseudonocardia ammonioxydans</name>
    <dbReference type="NCBI Taxonomy" id="260086"/>
    <lineage>
        <taxon>Bacteria</taxon>
        <taxon>Bacillati</taxon>
        <taxon>Actinomycetota</taxon>
        <taxon>Actinomycetes</taxon>
        <taxon>Pseudonocardiales</taxon>
        <taxon>Pseudonocardiaceae</taxon>
        <taxon>Pseudonocardia</taxon>
    </lineage>
</organism>
<reference evidence="3 4" key="1">
    <citation type="submission" date="2016-10" db="EMBL/GenBank/DDBJ databases">
        <authorList>
            <person name="de Groot N.N."/>
        </authorList>
    </citation>
    <scope>NUCLEOTIDE SEQUENCE [LARGE SCALE GENOMIC DNA]</scope>
    <source>
        <strain evidence="3 4">CGMCC 4.1877</strain>
    </source>
</reference>
<dbReference type="RefSeq" id="WP_342742982.1">
    <property type="nucleotide sequence ID" value="NZ_FOUY01000009.1"/>
</dbReference>
<sequence length="135" mass="13890">MPAPDPAQLVAAMPFAELLGATVVEATPDRVVVTLTHRPELCTAGGLLHGGVLMSLADSAGGLCAFLGLPEGATTATTSSHTVLLRAVRGGTVTATARVAHRGRRDVVVDTELTDDEGRAVSRTTQTQAVLPPRQ</sequence>
<dbReference type="Gene3D" id="3.10.129.10">
    <property type="entry name" value="Hotdog Thioesterase"/>
    <property type="match status" value="1"/>
</dbReference>
<dbReference type="CDD" id="cd03443">
    <property type="entry name" value="PaaI_thioesterase"/>
    <property type="match status" value="1"/>
</dbReference>